<accession>A0A423DU54</accession>
<keyword evidence="1" id="KW-1133">Transmembrane helix</keyword>
<keyword evidence="3" id="KW-1185">Reference proteome</keyword>
<feature type="transmembrane region" description="Helical" evidence="1">
    <location>
        <begin position="20"/>
        <end position="38"/>
    </location>
</feature>
<name>A0A423DU54_9PSED</name>
<evidence type="ECO:0000256" key="1">
    <source>
        <dbReference type="SAM" id="Phobius"/>
    </source>
</evidence>
<gene>
    <name evidence="2" type="ORF">BHU25_09220</name>
</gene>
<organism evidence="2 3">
    <name type="scientific">Pseudomonas vranovensis</name>
    <dbReference type="NCBI Taxonomy" id="321661"/>
    <lineage>
        <taxon>Bacteria</taxon>
        <taxon>Pseudomonadati</taxon>
        <taxon>Pseudomonadota</taxon>
        <taxon>Gammaproteobacteria</taxon>
        <taxon>Pseudomonadales</taxon>
        <taxon>Pseudomonadaceae</taxon>
        <taxon>Pseudomonas</taxon>
    </lineage>
</organism>
<dbReference type="AlphaFoldDB" id="A0A423DU54"/>
<evidence type="ECO:0000313" key="3">
    <source>
        <dbReference type="Proteomes" id="UP000285286"/>
    </source>
</evidence>
<keyword evidence="1" id="KW-0812">Transmembrane</keyword>
<evidence type="ECO:0000313" key="2">
    <source>
        <dbReference type="EMBL" id="ROL75571.1"/>
    </source>
</evidence>
<feature type="transmembrane region" description="Helical" evidence="1">
    <location>
        <begin position="84"/>
        <end position="104"/>
    </location>
</feature>
<proteinExistence type="predicted"/>
<comment type="caution">
    <text evidence="2">The sequence shown here is derived from an EMBL/GenBank/DDBJ whole genome shotgun (WGS) entry which is preliminary data.</text>
</comment>
<keyword evidence="1" id="KW-0472">Membrane</keyword>
<dbReference type="Proteomes" id="UP000285286">
    <property type="component" value="Unassembled WGS sequence"/>
</dbReference>
<protein>
    <submittedName>
        <fullName evidence="2">Uncharacterized protein</fullName>
    </submittedName>
</protein>
<reference evidence="2 3" key="1">
    <citation type="submission" date="2016-10" db="EMBL/GenBank/DDBJ databases">
        <title>Comparative genome analysis of multiple Pseudomonas spp. focuses on biocontrol and plant growth promoting traits.</title>
        <authorList>
            <person name="Tao X.-Y."/>
            <person name="Taylor C.G."/>
        </authorList>
    </citation>
    <scope>NUCLEOTIDE SEQUENCE [LARGE SCALE GENOMIC DNA]</scope>
    <source>
        <strain evidence="2 3">15D11</strain>
    </source>
</reference>
<dbReference type="EMBL" id="MOAM01000015">
    <property type="protein sequence ID" value="ROL75571.1"/>
    <property type="molecule type" value="Genomic_DNA"/>
</dbReference>
<dbReference type="RefSeq" id="WP_123565545.1">
    <property type="nucleotide sequence ID" value="NZ_MOAM01000015.1"/>
</dbReference>
<sequence>MSFDAYIQAIPIAASSPYALLAYVVIVVSNVIIALKVIRLKWVLKDIEKIPEKDRRGILERLIGVVLPDQISAEEWIRSNVHRYIFFSFIALLVFIVVALGIIYREAKILEGWKDEAAIAALENGLDRGYLHSVLGPPKRSSERSEDFGLTTPVVYDWYFDAERELQLLYKDDVLLGYVLRNLDGEEFSRKIWTGVKSWVLGESRFDEVGEDAQSVDERLHFRTSICRVEKYYFGAAAGSQDYYLSKRMTSGSQELSATEKPTALLVVNTDSFCEEDDEREASEECVAMLKGLVCTYGDDF</sequence>